<organism evidence="1 2">
    <name type="scientific">Agaribacter marinus</name>
    <dbReference type="NCBI Taxonomy" id="1431249"/>
    <lineage>
        <taxon>Bacteria</taxon>
        <taxon>Pseudomonadati</taxon>
        <taxon>Pseudomonadota</taxon>
        <taxon>Gammaproteobacteria</taxon>
        <taxon>Alteromonadales</taxon>
        <taxon>Alteromonadaceae</taxon>
        <taxon>Agaribacter</taxon>
    </lineage>
</organism>
<keyword evidence="2" id="KW-1185">Reference proteome</keyword>
<dbReference type="InterPro" id="IPR006597">
    <property type="entry name" value="Sel1-like"/>
</dbReference>
<evidence type="ECO:0008006" key="3">
    <source>
        <dbReference type="Google" id="ProtNLM"/>
    </source>
</evidence>
<dbReference type="EMBL" id="BSOT01000006">
    <property type="protein sequence ID" value="GLR71743.1"/>
    <property type="molecule type" value="Genomic_DNA"/>
</dbReference>
<dbReference type="Gene3D" id="1.25.40.10">
    <property type="entry name" value="Tetratricopeptide repeat domain"/>
    <property type="match status" value="2"/>
</dbReference>
<gene>
    <name evidence="1" type="ORF">GCM10007852_26510</name>
</gene>
<reference evidence="1" key="2">
    <citation type="submission" date="2023-01" db="EMBL/GenBank/DDBJ databases">
        <title>Draft genome sequence of Agaribacter marinus strain NBRC 110023.</title>
        <authorList>
            <person name="Sun Q."/>
            <person name="Mori K."/>
        </authorList>
    </citation>
    <scope>NUCLEOTIDE SEQUENCE</scope>
    <source>
        <strain evidence="1">NBRC 110023</strain>
    </source>
</reference>
<comment type="caution">
    <text evidence="1">The sequence shown here is derived from an EMBL/GenBank/DDBJ whole genome shotgun (WGS) entry which is preliminary data.</text>
</comment>
<dbReference type="RefSeq" id="WP_284218079.1">
    <property type="nucleotide sequence ID" value="NZ_BSOT01000006.1"/>
</dbReference>
<dbReference type="Proteomes" id="UP001156601">
    <property type="component" value="Unassembled WGS sequence"/>
</dbReference>
<accession>A0AA37SXK3</accession>
<name>A0AA37SXK3_9ALTE</name>
<evidence type="ECO:0000313" key="1">
    <source>
        <dbReference type="EMBL" id="GLR71743.1"/>
    </source>
</evidence>
<dbReference type="InterPro" id="IPR053301">
    <property type="entry name" value="F-box_motif"/>
</dbReference>
<dbReference type="SUPFAM" id="SSF81901">
    <property type="entry name" value="HCP-like"/>
    <property type="match status" value="2"/>
</dbReference>
<reference evidence="1" key="1">
    <citation type="journal article" date="2014" name="Int. J. Syst. Evol. Microbiol.">
        <title>Complete genome sequence of Corynebacterium casei LMG S-19264T (=DSM 44701T), isolated from a smear-ripened cheese.</title>
        <authorList>
            <consortium name="US DOE Joint Genome Institute (JGI-PGF)"/>
            <person name="Walter F."/>
            <person name="Albersmeier A."/>
            <person name="Kalinowski J."/>
            <person name="Ruckert C."/>
        </authorList>
    </citation>
    <scope>NUCLEOTIDE SEQUENCE</scope>
    <source>
        <strain evidence="1">NBRC 110023</strain>
    </source>
</reference>
<sequence>MAILRLVYFNIFLIFTLVLSIFISTKVVADDVFKADKLFVANDYKGAALAYAEAASIGSPHAFYQLGAMNYKGLGMPVNKTKALVWFALAAEYHFSDAQNVVDNMLASLDEQTQQGILEKIQVAKQNTGKLAIEERFFPQLNVALLDETVTFGGHATLDNKYTGSDFELGVFDQPFIFDGGGFDNGGFDEFSTIFDDDITTSYLASGGLKNIDESDKLRRRLPFAIVDYDLGEDGSIRNLQTVQILGNPTTLIQRFVQTTLPPPAFQGKRVEFTNRTYLGIANFDRFGIKEQNKDFYFRVKRLARNLKKSDDLNDKFQYAMTLYNFPWLNQEEGEAKAVLAKVAAAGHPIAQYEYGLRLYRDQTNIAEAIDWLTQSSKYGYAKAQYQLARVLHASPWVMNEEDKALYWYMSAANDGHKAAALKAAELKLLAKDKRLINVSEAIALLDSIEDSQENNPEYNFLVAVSHKDRDNRDFTQVVGYMENAISLGEKYNWDVAYWEALLELWRTGRVTVKDQPS</sequence>
<dbReference type="PANTHER" id="PTHR45088">
    <property type="entry name" value="OSJNBA0022H21.17 PROTEIN"/>
    <property type="match status" value="1"/>
</dbReference>
<dbReference type="AlphaFoldDB" id="A0AA37SXK3"/>
<dbReference type="InterPro" id="IPR011990">
    <property type="entry name" value="TPR-like_helical_dom_sf"/>
</dbReference>
<dbReference type="PANTHER" id="PTHR45088:SF1">
    <property type="entry name" value="OS04G0476000 PROTEIN"/>
    <property type="match status" value="1"/>
</dbReference>
<evidence type="ECO:0000313" key="2">
    <source>
        <dbReference type="Proteomes" id="UP001156601"/>
    </source>
</evidence>
<dbReference type="Pfam" id="PF08238">
    <property type="entry name" value="Sel1"/>
    <property type="match status" value="3"/>
</dbReference>
<dbReference type="SMART" id="SM00671">
    <property type="entry name" value="SEL1"/>
    <property type="match status" value="3"/>
</dbReference>
<protein>
    <recommendedName>
        <fullName evidence="3">Sel1 repeat-containing protein</fullName>
    </recommendedName>
</protein>
<proteinExistence type="predicted"/>